<evidence type="ECO:0000313" key="15">
    <source>
        <dbReference type="EMBL" id="KAG5852440.1"/>
    </source>
</evidence>
<organism evidence="15 16">
    <name type="scientific">Anguilla anguilla</name>
    <name type="common">European freshwater eel</name>
    <name type="synonym">Muraena anguilla</name>
    <dbReference type="NCBI Taxonomy" id="7936"/>
    <lineage>
        <taxon>Eukaryota</taxon>
        <taxon>Metazoa</taxon>
        <taxon>Chordata</taxon>
        <taxon>Craniata</taxon>
        <taxon>Vertebrata</taxon>
        <taxon>Euteleostomi</taxon>
        <taxon>Actinopterygii</taxon>
        <taxon>Neopterygii</taxon>
        <taxon>Teleostei</taxon>
        <taxon>Anguilliformes</taxon>
        <taxon>Anguillidae</taxon>
        <taxon>Anguilla</taxon>
    </lineage>
</organism>
<dbReference type="InterPro" id="IPR015617">
    <property type="entry name" value="Growth_differentiation_fac-9_C"/>
</dbReference>
<dbReference type="InterPro" id="IPR001839">
    <property type="entry name" value="TGF-b_C"/>
</dbReference>
<reference evidence="15" key="1">
    <citation type="submission" date="2021-01" db="EMBL/GenBank/DDBJ databases">
        <title>A chromosome-scale assembly of European eel, Anguilla anguilla.</title>
        <authorList>
            <person name="Henkel C."/>
            <person name="Jong-Raadsen S.A."/>
            <person name="Dufour S."/>
            <person name="Weltzien F.-A."/>
            <person name="Palstra A.P."/>
            <person name="Pelster B."/>
            <person name="Spaink H.P."/>
            <person name="Van Den Thillart G.E."/>
            <person name="Jansen H."/>
            <person name="Zahm M."/>
            <person name="Klopp C."/>
            <person name="Cedric C."/>
            <person name="Louis A."/>
            <person name="Berthelot C."/>
            <person name="Parey E."/>
            <person name="Roest Crollius H."/>
            <person name="Montfort J."/>
            <person name="Robinson-Rechavi M."/>
            <person name="Bucao C."/>
            <person name="Bouchez O."/>
            <person name="Gislard M."/>
            <person name="Lluch J."/>
            <person name="Milhes M."/>
            <person name="Lampietro C."/>
            <person name="Lopez Roques C."/>
            <person name="Donnadieu C."/>
            <person name="Braasch I."/>
            <person name="Desvignes T."/>
            <person name="Postlethwait J."/>
            <person name="Bobe J."/>
            <person name="Guiguen Y."/>
            <person name="Dirks R."/>
        </authorList>
    </citation>
    <scope>NUCLEOTIDE SEQUENCE</scope>
    <source>
        <strain evidence="15">Tag_6206</strain>
        <tissue evidence="15">Liver</tissue>
    </source>
</reference>
<dbReference type="PROSITE" id="PS00250">
    <property type="entry name" value="TGF_BETA_1"/>
    <property type="match status" value="1"/>
</dbReference>
<dbReference type="EMBL" id="JAFIRN010000003">
    <property type="protein sequence ID" value="KAG5852440.1"/>
    <property type="molecule type" value="Genomic_DNA"/>
</dbReference>
<dbReference type="PANTHER" id="PTHR11848:SF19">
    <property type="entry name" value="GROWTH_DIFFERENTIATION FACTOR 9"/>
    <property type="match status" value="1"/>
</dbReference>
<keyword evidence="9 13" id="KW-0339">Growth factor</keyword>
<dbReference type="PANTHER" id="PTHR11848">
    <property type="entry name" value="TGF-BETA FAMILY"/>
    <property type="match status" value="1"/>
</dbReference>
<gene>
    <name evidence="15" type="ORF">ANANG_G00062430</name>
</gene>
<keyword evidence="7" id="KW-0165">Cleavage on pair of basic residues</keyword>
<sequence length="430" mass="49141">METLVKIIIVLYFHGIILPRVFVGFPGTSSQDTADAPEDTVDSTVYGTILSPLLKALSEQATWGDFAPKLIPESKYVRYMKRLYRVASKQKRSQEGTSSQLYNTVRLITPRDECLQQSKEIFMQDLSYNLERVRVNEQLLKSVFLYSFEKDQTSSFTSVCYLDVQEQEHDHQQLCPSNHYSVKFPVRTERSRRKWVEVDVTAFLHPLIKSQKKGIHLLINLTCVTDGRPDSRNLGHRGPVELTIRSPSLLLYLNDTSELAYQRWPTAAESENPMAGLVAGAEKNHVQHGPDKRASRWRRNLPNSEMAQSSLAPSPVDHFLNYAFPTDDCGLYDFRVSFSQLKLDHWIIAPHKYNPRYCKGICPRAMGFIYGSPVHTMVQNIIYEKLDSSVPRPSCVPSEYNPLSVLTIEKDGSIAYKEYEDMIATKCTCR</sequence>
<proteinExistence type="inferred from homology"/>
<keyword evidence="11" id="KW-0325">Glycoprotein</keyword>
<evidence type="ECO:0000256" key="4">
    <source>
        <dbReference type="ARBA" id="ARBA00022514"/>
    </source>
</evidence>
<keyword evidence="6" id="KW-0597">Phosphoprotein</keyword>
<evidence type="ECO:0000256" key="11">
    <source>
        <dbReference type="ARBA" id="ARBA00023180"/>
    </source>
</evidence>
<dbReference type="CDD" id="cd19403">
    <property type="entry name" value="TGF_beta_GDF9"/>
    <property type="match status" value="1"/>
</dbReference>
<evidence type="ECO:0000256" key="9">
    <source>
        <dbReference type="ARBA" id="ARBA00023030"/>
    </source>
</evidence>
<comment type="similarity">
    <text evidence="2 13">Belongs to the TGF-beta family.</text>
</comment>
<evidence type="ECO:0000256" key="1">
    <source>
        <dbReference type="ARBA" id="ARBA00004613"/>
    </source>
</evidence>
<dbReference type="Pfam" id="PF00019">
    <property type="entry name" value="TGF_beta"/>
    <property type="match status" value="1"/>
</dbReference>
<name>A0A9D3MPJ2_ANGAN</name>
<evidence type="ECO:0000256" key="7">
    <source>
        <dbReference type="ARBA" id="ARBA00022685"/>
    </source>
</evidence>
<dbReference type="PROSITE" id="PS51362">
    <property type="entry name" value="TGF_BETA_2"/>
    <property type="match status" value="1"/>
</dbReference>
<dbReference type="OMA" id="TWRICVC"/>
<evidence type="ECO:0000256" key="3">
    <source>
        <dbReference type="ARBA" id="ARBA00017637"/>
    </source>
</evidence>
<evidence type="ECO:0000256" key="6">
    <source>
        <dbReference type="ARBA" id="ARBA00022553"/>
    </source>
</evidence>
<dbReference type="InterPro" id="IPR017948">
    <property type="entry name" value="TGFb_CS"/>
</dbReference>
<dbReference type="Proteomes" id="UP001044222">
    <property type="component" value="Unassembled WGS sequence"/>
</dbReference>
<keyword evidence="5" id="KW-0964">Secreted</keyword>
<dbReference type="GO" id="GO:0005615">
    <property type="term" value="C:extracellular space"/>
    <property type="evidence" value="ECO:0007669"/>
    <property type="project" value="UniProtKB-KW"/>
</dbReference>
<comment type="caution">
    <text evidence="15">The sequence shown here is derived from an EMBL/GenBank/DDBJ whole genome shotgun (WGS) entry which is preliminary data.</text>
</comment>
<dbReference type="OrthoDB" id="6427922at2759"/>
<dbReference type="SMART" id="SM00204">
    <property type="entry name" value="TGFB"/>
    <property type="match status" value="1"/>
</dbReference>
<evidence type="ECO:0000256" key="10">
    <source>
        <dbReference type="ARBA" id="ARBA00023157"/>
    </source>
</evidence>
<dbReference type="InterPro" id="IPR015615">
    <property type="entry name" value="TGF-beta-rel"/>
</dbReference>
<evidence type="ECO:0000313" key="16">
    <source>
        <dbReference type="Proteomes" id="UP001044222"/>
    </source>
</evidence>
<accession>A0A9D3MPJ2</accession>
<keyword evidence="10" id="KW-1015">Disulfide bond</keyword>
<keyword evidence="8" id="KW-0732">Signal</keyword>
<dbReference type="Gene3D" id="2.10.90.10">
    <property type="entry name" value="Cystine-knot cytokines"/>
    <property type="match status" value="1"/>
</dbReference>
<dbReference type="GO" id="GO:0008083">
    <property type="term" value="F:growth factor activity"/>
    <property type="evidence" value="ECO:0007669"/>
    <property type="project" value="UniProtKB-KW"/>
</dbReference>
<keyword evidence="4" id="KW-0202">Cytokine</keyword>
<dbReference type="GO" id="GO:0005125">
    <property type="term" value="F:cytokine activity"/>
    <property type="evidence" value="ECO:0007669"/>
    <property type="project" value="UniProtKB-KW"/>
</dbReference>
<dbReference type="FunFam" id="2.10.90.10:FF:000012">
    <property type="entry name" value="Growth/differentiation factor 9 (Predicted)"/>
    <property type="match status" value="1"/>
</dbReference>
<feature type="domain" description="TGF-beta family profile" evidence="14">
    <location>
        <begin position="296"/>
        <end position="430"/>
    </location>
</feature>
<protein>
    <recommendedName>
        <fullName evidence="3">Growth/differentiation factor 9</fullName>
    </recommendedName>
</protein>
<evidence type="ECO:0000256" key="12">
    <source>
        <dbReference type="ARBA" id="ARBA00046703"/>
    </source>
</evidence>
<comment type="subunit">
    <text evidence="12">Homodimer or heterodimer. But, in contrast to other members of this family, cannot be disulfide-linked.</text>
</comment>
<comment type="subcellular location">
    <subcellularLocation>
        <location evidence="1">Secreted</location>
    </subcellularLocation>
</comment>
<evidence type="ECO:0000256" key="2">
    <source>
        <dbReference type="ARBA" id="ARBA00006656"/>
    </source>
</evidence>
<keyword evidence="16" id="KW-1185">Reference proteome</keyword>
<evidence type="ECO:0000256" key="8">
    <source>
        <dbReference type="ARBA" id="ARBA00022729"/>
    </source>
</evidence>
<dbReference type="AlphaFoldDB" id="A0A9D3MPJ2"/>
<evidence type="ECO:0000259" key="14">
    <source>
        <dbReference type="PROSITE" id="PS51362"/>
    </source>
</evidence>
<evidence type="ECO:0000256" key="5">
    <source>
        <dbReference type="ARBA" id="ARBA00022525"/>
    </source>
</evidence>
<dbReference type="SUPFAM" id="SSF57501">
    <property type="entry name" value="Cystine-knot cytokines"/>
    <property type="match status" value="1"/>
</dbReference>
<dbReference type="InterPro" id="IPR029034">
    <property type="entry name" value="Cystine-knot_cytokine"/>
</dbReference>
<evidence type="ECO:0000256" key="13">
    <source>
        <dbReference type="RuleBase" id="RU000354"/>
    </source>
</evidence>